<dbReference type="EMBL" id="OY731406">
    <property type="protein sequence ID" value="CAJ1975478.1"/>
    <property type="molecule type" value="Genomic_DNA"/>
</dbReference>
<proteinExistence type="predicted"/>
<organism evidence="2 3">
    <name type="scientific">Sphenostylis stenocarpa</name>
    <dbReference type="NCBI Taxonomy" id="92480"/>
    <lineage>
        <taxon>Eukaryota</taxon>
        <taxon>Viridiplantae</taxon>
        <taxon>Streptophyta</taxon>
        <taxon>Embryophyta</taxon>
        <taxon>Tracheophyta</taxon>
        <taxon>Spermatophyta</taxon>
        <taxon>Magnoliopsida</taxon>
        <taxon>eudicotyledons</taxon>
        <taxon>Gunneridae</taxon>
        <taxon>Pentapetalae</taxon>
        <taxon>rosids</taxon>
        <taxon>fabids</taxon>
        <taxon>Fabales</taxon>
        <taxon>Fabaceae</taxon>
        <taxon>Papilionoideae</taxon>
        <taxon>50 kb inversion clade</taxon>
        <taxon>NPAAA clade</taxon>
        <taxon>indigoferoid/millettioid clade</taxon>
        <taxon>Phaseoleae</taxon>
        <taxon>Sphenostylis</taxon>
    </lineage>
</organism>
<evidence type="ECO:0000313" key="2">
    <source>
        <dbReference type="EMBL" id="CAJ1975478.1"/>
    </source>
</evidence>
<reference evidence="2" key="1">
    <citation type="submission" date="2023-10" db="EMBL/GenBank/DDBJ databases">
        <authorList>
            <person name="Domelevo Entfellner J.-B."/>
        </authorList>
    </citation>
    <scope>NUCLEOTIDE SEQUENCE</scope>
</reference>
<gene>
    <name evidence="2" type="ORF">AYBTSS11_LOCUS27603</name>
</gene>
<feature type="compositionally biased region" description="Basic and acidic residues" evidence="1">
    <location>
        <begin position="11"/>
        <end position="42"/>
    </location>
</feature>
<evidence type="ECO:0000256" key="1">
    <source>
        <dbReference type="SAM" id="MobiDB-lite"/>
    </source>
</evidence>
<dbReference type="Proteomes" id="UP001189624">
    <property type="component" value="Chromosome 9"/>
</dbReference>
<name>A0AA86SYP8_9FABA</name>
<protein>
    <submittedName>
        <fullName evidence="2">Uncharacterized protein</fullName>
    </submittedName>
</protein>
<keyword evidence="3" id="KW-1185">Reference proteome</keyword>
<sequence length="133" mass="14992">MALPDTSELPCMHHDDFVMGGEKEREKSEWEVQKEHDGYKGERKARRGRKIKETIEENGKTALERGTTIPDAVKQTMHPPTKVVYKEYPDSNFVNLNPALAEPGPSTITNVLITGRPVVIQPYLLKLDAHEGL</sequence>
<feature type="region of interest" description="Disordered" evidence="1">
    <location>
        <begin position="1"/>
        <end position="75"/>
    </location>
</feature>
<feature type="compositionally biased region" description="Basic and acidic residues" evidence="1">
    <location>
        <begin position="51"/>
        <end position="63"/>
    </location>
</feature>
<evidence type="ECO:0000313" key="3">
    <source>
        <dbReference type="Proteomes" id="UP001189624"/>
    </source>
</evidence>
<accession>A0AA86SYP8</accession>
<dbReference type="Gramene" id="rna-AYBTSS11_LOCUS27603">
    <property type="protein sequence ID" value="CAJ1975478.1"/>
    <property type="gene ID" value="gene-AYBTSS11_LOCUS27603"/>
</dbReference>
<dbReference type="AlphaFoldDB" id="A0AA86SYP8"/>